<dbReference type="InterPro" id="IPR014746">
    <property type="entry name" value="Gln_synth/guanido_kin_cat_dom"/>
</dbReference>
<evidence type="ECO:0000256" key="9">
    <source>
        <dbReference type="ARBA" id="ARBA00047380"/>
    </source>
</evidence>
<dbReference type="EC" id="6.3.5.-" evidence="11"/>
<dbReference type="SUPFAM" id="SSF55931">
    <property type="entry name" value="Glutamine synthetase/guanido kinase"/>
    <property type="match status" value="1"/>
</dbReference>
<dbReference type="OrthoDB" id="9804078at2"/>
<dbReference type="Gene3D" id="1.10.10.410">
    <property type="match status" value="1"/>
</dbReference>
<evidence type="ECO:0000256" key="7">
    <source>
        <dbReference type="ARBA" id="ARBA00022917"/>
    </source>
</evidence>
<dbReference type="GO" id="GO:0005524">
    <property type="term" value="F:ATP binding"/>
    <property type="evidence" value="ECO:0007669"/>
    <property type="project" value="UniProtKB-KW"/>
</dbReference>
<comment type="catalytic activity">
    <reaction evidence="9 11">
        <text>L-aspartyl-tRNA(Asn) + L-glutamine + ATP + H2O = L-asparaginyl-tRNA(Asn) + L-glutamate + ADP + phosphate + 2 H(+)</text>
        <dbReference type="Rhea" id="RHEA:14513"/>
        <dbReference type="Rhea" id="RHEA-COMP:9674"/>
        <dbReference type="Rhea" id="RHEA-COMP:9677"/>
        <dbReference type="ChEBI" id="CHEBI:15377"/>
        <dbReference type="ChEBI" id="CHEBI:15378"/>
        <dbReference type="ChEBI" id="CHEBI:29985"/>
        <dbReference type="ChEBI" id="CHEBI:30616"/>
        <dbReference type="ChEBI" id="CHEBI:43474"/>
        <dbReference type="ChEBI" id="CHEBI:58359"/>
        <dbReference type="ChEBI" id="CHEBI:78515"/>
        <dbReference type="ChEBI" id="CHEBI:78516"/>
        <dbReference type="ChEBI" id="CHEBI:456216"/>
    </reaction>
</comment>
<dbReference type="InterPro" id="IPR003789">
    <property type="entry name" value="Asn/Gln_tRNA_amidoTrase-B-like"/>
</dbReference>
<evidence type="ECO:0000256" key="3">
    <source>
        <dbReference type="ARBA" id="ARBA00016923"/>
    </source>
</evidence>
<protein>
    <recommendedName>
        <fullName evidence="3 11">Aspartyl/glutamyl-tRNA(Asn/Gln) amidotransferase subunit B</fullName>
        <shortName evidence="11">Asp/Glu-ADT subunit B</shortName>
        <ecNumber evidence="11">6.3.5.-</ecNumber>
    </recommendedName>
</protein>
<dbReference type="InterPro" id="IPR004413">
    <property type="entry name" value="GatB"/>
</dbReference>
<evidence type="ECO:0000256" key="10">
    <source>
        <dbReference type="ARBA" id="ARBA00047913"/>
    </source>
</evidence>
<dbReference type="Gene3D" id="1.10.150.380">
    <property type="entry name" value="GatB domain, N-terminal subdomain"/>
    <property type="match status" value="1"/>
</dbReference>
<proteinExistence type="inferred from homology"/>
<name>A0A1E3H5Y1_9HYPH</name>
<accession>A0A1E3H5Y1</accession>
<dbReference type="Pfam" id="PF02637">
    <property type="entry name" value="GatB_Yqey"/>
    <property type="match status" value="1"/>
</dbReference>
<comment type="similarity">
    <text evidence="1 11">Belongs to the GatB/GatE family. GatB subfamily.</text>
</comment>
<dbReference type="InterPro" id="IPR017958">
    <property type="entry name" value="Gln-tRNA_amidoTrfase_suB_CS"/>
</dbReference>
<dbReference type="FunFam" id="1.10.150.380:FF:000001">
    <property type="entry name" value="Aspartyl/glutamyl-tRNA(Asn/Gln) amidotransferase subunit B"/>
    <property type="match status" value="1"/>
</dbReference>
<comment type="caution">
    <text evidence="13">The sequence shown here is derived from an EMBL/GenBank/DDBJ whole genome shotgun (WGS) entry which is preliminary data.</text>
</comment>
<keyword evidence="6 11" id="KW-0067">ATP-binding</keyword>
<comment type="subunit">
    <text evidence="2 11">Heterotrimer of A, B and C subunits.</text>
</comment>
<comment type="catalytic activity">
    <reaction evidence="10 11">
        <text>L-glutamyl-tRNA(Gln) + L-glutamine + ATP + H2O = L-glutaminyl-tRNA(Gln) + L-glutamate + ADP + phosphate + H(+)</text>
        <dbReference type="Rhea" id="RHEA:17521"/>
        <dbReference type="Rhea" id="RHEA-COMP:9681"/>
        <dbReference type="Rhea" id="RHEA-COMP:9684"/>
        <dbReference type="ChEBI" id="CHEBI:15377"/>
        <dbReference type="ChEBI" id="CHEBI:15378"/>
        <dbReference type="ChEBI" id="CHEBI:29985"/>
        <dbReference type="ChEBI" id="CHEBI:30616"/>
        <dbReference type="ChEBI" id="CHEBI:43474"/>
        <dbReference type="ChEBI" id="CHEBI:58359"/>
        <dbReference type="ChEBI" id="CHEBI:78520"/>
        <dbReference type="ChEBI" id="CHEBI:78521"/>
        <dbReference type="ChEBI" id="CHEBI:456216"/>
    </reaction>
</comment>
<dbReference type="NCBIfam" id="NF004015">
    <property type="entry name" value="PRK05477.1-5"/>
    <property type="match status" value="1"/>
</dbReference>
<dbReference type="SMART" id="SM00845">
    <property type="entry name" value="GatB_Yqey"/>
    <property type="match status" value="1"/>
</dbReference>
<dbReference type="NCBIfam" id="NF004012">
    <property type="entry name" value="PRK05477.1-2"/>
    <property type="match status" value="1"/>
</dbReference>
<dbReference type="HAMAP" id="MF_00121">
    <property type="entry name" value="GatB"/>
    <property type="match status" value="1"/>
</dbReference>
<keyword evidence="4 11" id="KW-0436">Ligase</keyword>
<dbReference type="PROSITE" id="PS01234">
    <property type="entry name" value="GATB"/>
    <property type="match status" value="1"/>
</dbReference>
<keyword evidence="5 11" id="KW-0547">Nucleotide-binding</keyword>
<evidence type="ECO:0000256" key="8">
    <source>
        <dbReference type="ARBA" id="ARBA00024799"/>
    </source>
</evidence>
<dbReference type="GO" id="GO:0016740">
    <property type="term" value="F:transferase activity"/>
    <property type="evidence" value="ECO:0007669"/>
    <property type="project" value="UniProtKB-KW"/>
</dbReference>
<dbReference type="AlphaFoldDB" id="A0A1E3H5Y1"/>
<gene>
    <name evidence="11 13" type="primary">gatB</name>
    <name evidence="13" type="ORF">A6302_00880</name>
</gene>
<dbReference type="PANTHER" id="PTHR11659:SF0">
    <property type="entry name" value="GLUTAMYL-TRNA(GLN) AMIDOTRANSFERASE SUBUNIT B, MITOCHONDRIAL"/>
    <property type="match status" value="1"/>
</dbReference>
<keyword evidence="14" id="KW-1185">Reference proteome</keyword>
<dbReference type="FunFam" id="1.10.10.410:FF:000001">
    <property type="entry name" value="Aspartyl/glutamyl-tRNA(Asn/Gln) amidotransferase subunit B"/>
    <property type="match status" value="1"/>
</dbReference>
<dbReference type="GO" id="GO:0050566">
    <property type="term" value="F:asparaginyl-tRNA synthase (glutamine-hydrolyzing) activity"/>
    <property type="evidence" value="ECO:0007669"/>
    <property type="project" value="RHEA"/>
</dbReference>
<dbReference type="RefSeq" id="WP_069305948.1">
    <property type="nucleotide sequence ID" value="NZ_MCRJ01000014.1"/>
</dbReference>
<evidence type="ECO:0000256" key="6">
    <source>
        <dbReference type="ARBA" id="ARBA00022840"/>
    </source>
</evidence>
<organism evidence="13 14">
    <name type="scientific">Methylobrevis pamukkalensis</name>
    <dbReference type="NCBI Taxonomy" id="1439726"/>
    <lineage>
        <taxon>Bacteria</taxon>
        <taxon>Pseudomonadati</taxon>
        <taxon>Pseudomonadota</taxon>
        <taxon>Alphaproteobacteria</taxon>
        <taxon>Hyphomicrobiales</taxon>
        <taxon>Pleomorphomonadaceae</taxon>
        <taxon>Methylobrevis</taxon>
    </lineage>
</organism>
<keyword evidence="13" id="KW-0808">Transferase</keyword>
<reference evidence="13 14" key="1">
    <citation type="submission" date="2016-07" db="EMBL/GenBank/DDBJ databases">
        <title>Draft Genome Sequence of Methylobrevis pamukkalensis PK2.</title>
        <authorList>
            <person name="Vasilenko O.V."/>
            <person name="Doronina N.V."/>
            <person name="Shmareva M.N."/>
            <person name="Tarlachkov S.V."/>
            <person name="Mustakhimov I."/>
            <person name="Trotsenko Y.A."/>
        </authorList>
    </citation>
    <scope>NUCLEOTIDE SEQUENCE [LARGE SCALE GENOMIC DNA]</scope>
    <source>
        <strain evidence="13 14">PK2</strain>
    </source>
</reference>
<dbReference type="InterPro" id="IPR018027">
    <property type="entry name" value="Asn/Gln_amidotransferase"/>
</dbReference>
<dbReference type="InterPro" id="IPR023168">
    <property type="entry name" value="GatB_Yqey_C_2"/>
</dbReference>
<dbReference type="NCBIfam" id="NF004014">
    <property type="entry name" value="PRK05477.1-4"/>
    <property type="match status" value="1"/>
</dbReference>
<dbReference type="PANTHER" id="PTHR11659">
    <property type="entry name" value="GLUTAMYL-TRNA GLN AMIDOTRANSFERASE SUBUNIT B MITOCHONDRIAL AND PROKARYOTIC PET112-RELATED"/>
    <property type="match status" value="1"/>
</dbReference>
<evidence type="ECO:0000256" key="5">
    <source>
        <dbReference type="ARBA" id="ARBA00022741"/>
    </source>
</evidence>
<dbReference type="NCBIfam" id="TIGR00133">
    <property type="entry name" value="gatB"/>
    <property type="match status" value="1"/>
</dbReference>
<dbReference type="EMBL" id="MCRJ01000014">
    <property type="protein sequence ID" value="ODN71738.1"/>
    <property type="molecule type" value="Genomic_DNA"/>
</dbReference>
<comment type="function">
    <text evidence="8 11">Allows the formation of correctly charged Asn-tRNA(Asn) or Gln-tRNA(Gln) through the transamidation of misacylated Asp-tRNA(Asn) or Glu-tRNA(Gln) in organisms which lack either or both of asparaginyl-tRNA or glutaminyl-tRNA synthetases. The reaction takes place in the presence of glutamine and ATP through an activated phospho-Asp-tRNA(Asn) or phospho-Glu-tRNA(Gln).</text>
</comment>
<dbReference type="InterPro" id="IPR006075">
    <property type="entry name" value="Asn/Gln-tRNA_Trfase_suB/E_cat"/>
</dbReference>
<keyword evidence="7 11" id="KW-0648">Protein biosynthesis</keyword>
<dbReference type="Pfam" id="PF02934">
    <property type="entry name" value="GatB_N"/>
    <property type="match status" value="1"/>
</dbReference>
<evidence type="ECO:0000256" key="4">
    <source>
        <dbReference type="ARBA" id="ARBA00022598"/>
    </source>
</evidence>
<evidence type="ECO:0000256" key="1">
    <source>
        <dbReference type="ARBA" id="ARBA00005306"/>
    </source>
</evidence>
<dbReference type="InterPro" id="IPR017959">
    <property type="entry name" value="Asn/Gln-tRNA_amidoTrfase_suB/E"/>
</dbReference>
<evidence type="ECO:0000256" key="2">
    <source>
        <dbReference type="ARBA" id="ARBA00011123"/>
    </source>
</evidence>
<evidence type="ECO:0000256" key="11">
    <source>
        <dbReference type="HAMAP-Rule" id="MF_00121"/>
    </source>
</evidence>
<dbReference type="GO" id="GO:0070681">
    <property type="term" value="P:glutaminyl-tRNAGln biosynthesis via transamidation"/>
    <property type="evidence" value="ECO:0007669"/>
    <property type="project" value="TreeGrafter"/>
</dbReference>
<evidence type="ECO:0000313" key="13">
    <source>
        <dbReference type="EMBL" id="ODN71738.1"/>
    </source>
</evidence>
<evidence type="ECO:0000259" key="12">
    <source>
        <dbReference type="SMART" id="SM00845"/>
    </source>
</evidence>
<dbReference type="Proteomes" id="UP000094622">
    <property type="component" value="Unassembled WGS sequence"/>
</dbReference>
<feature type="domain" description="Asn/Gln amidotransferase" evidence="12">
    <location>
        <begin position="344"/>
        <end position="489"/>
    </location>
</feature>
<dbReference type="PATRIC" id="fig|1439726.3.peg.921"/>
<dbReference type="GO" id="GO:0006412">
    <property type="term" value="P:translation"/>
    <property type="evidence" value="ECO:0007669"/>
    <property type="project" value="UniProtKB-UniRule"/>
</dbReference>
<evidence type="ECO:0000313" key="14">
    <source>
        <dbReference type="Proteomes" id="UP000094622"/>
    </source>
</evidence>
<dbReference type="SUPFAM" id="SSF89095">
    <property type="entry name" value="GatB/YqeY motif"/>
    <property type="match status" value="1"/>
</dbReference>
<dbReference type="InterPro" id="IPR042114">
    <property type="entry name" value="GatB_C_1"/>
</dbReference>
<sequence>MLIDTRTPDPKKFINGATGDWEIVIGMEVHAQVTSKSKLFSGASAEYGGAPNAHVSLVDAAMPGMLPVINEECVKQAVRTGLGLKAAINHRSVFDRKNYFYPDLPQGYQISQFKQPIVGEGTVILDMPGETVEVGVERLHLEQDAGKSIHDQHPTMSFVDLNRSGVALMEIVSKPDLRSSDEAKAYLSKLRTILRYLGTCDGNMEEGSMRADINVSVRKPGGEFGTRCEIKNVNSIRFAGQAIEYEARRQIGILEDGGAIAQETRLFDPREGVTRSMRSKEEAHDYRYFPDPDLLPLEFDQAFVDALAAGLPELPDDKKARFIADYGVTPYDAMVLTLEQASADFFEKVAKGRDAKTSANWVINEFFGRLNKEGKEISASPMSAEQLGEIIDLIADNTISGKIAKDLFEIVWLEGGNPRELVESRGMRQVTDTGAIEAAVDEVIAANPDKAEQAKAKPTLSGWFVGQVMKKTGGKANPQAVNEIIKARLGIE</sequence>
<dbReference type="GO" id="GO:0050567">
    <property type="term" value="F:glutaminyl-tRNA synthase (glutamine-hydrolyzing) activity"/>
    <property type="evidence" value="ECO:0007669"/>
    <property type="project" value="UniProtKB-UniRule"/>
</dbReference>